<keyword evidence="2" id="KW-1185">Reference proteome</keyword>
<comment type="caution">
    <text evidence="1">The sequence shown here is derived from an EMBL/GenBank/DDBJ whole genome shotgun (WGS) entry which is preliminary data.</text>
</comment>
<accession>A0ACB9XM41</accession>
<sequence length="100" mass="11618">QSRLQDTAGVQLKLYTSTDSCERAYHPHLKHKQDRERERLHLQKRNARTSAHISAAPDAPRDGGVRGTVRKNALSVHVSVLESWRVRADRQERLQMRRKN</sequence>
<feature type="non-terminal residue" evidence="1">
    <location>
        <position position="1"/>
    </location>
</feature>
<organism evidence="1 2">
    <name type="scientific">Chaenocephalus aceratus</name>
    <name type="common">Blackfin icefish</name>
    <name type="synonym">Chaenichthys aceratus</name>
    <dbReference type="NCBI Taxonomy" id="36190"/>
    <lineage>
        <taxon>Eukaryota</taxon>
        <taxon>Metazoa</taxon>
        <taxon>Chordata</taxon>
        <taxon>Craniata</taxon>
        <taxon>Vertebrata</taxon>
        <taxon>Euteleostomi</taxon>
        <taxon>Actinopterygii</taxon>
        <taxon>Neopterygii</taxon>
        <taxon>Teleostei</taxon>
        <taxon>Neoteleostei</taxon>
        <taxon>Acanthomorphata</taxon>
        <taxon>Eupercaria</taxon>
        <taxon>Perciformes</taxon>
        <taxon>Notothenioidei</taxon>
        <taxon>Channichthyidae</taxon>
        <taxon>Chaenocephalus</taxon>
    </lineage>
</organism>
<evidence type="ECO:0000313" key="2">
    <source>
        <dbReference type="Proteomes" id="UP001057452"/>
    </source>
</evidence>
<evidence type="ECO:0000313" key="1">
    <source>
        <dbReference type="EMBL" id="KAI4827459.1"/>
    </source>
</evidence>
<gene>
    <name evidence="1" type="ORF">KUCAC02_030851</name>
</gene>
<protein>
    <submittedName>
        <fullName evidence="1">Uncharacterized protein</fullName>
    </submittedName>
</protein>
<reference evidence="1" key="1">
    <citation type="submission" date="2022-05" db="EMBL/GenBank/DDBJ databases">
        <title>Chromosome-level genome of Chaenocephalus aceratus.</title>
        <authorList>
            <person name="Park H."/>
        </authorList>
    </citation>
    <scope>NUCLEOTIDE SEQUENCE</scope>
    <source>
        <strain evidence="1">KU_202001</strain>
    </source>
</reference>
<dbReference type="Proteomes" id="UP001057452">
    <property type="component" value="Chromosome 5"/>
</dbReference>
<name>A0ACB9XM41_CHAAC</name>
<feature type="non-terminal residue" evidence="1">
    <location>
        <position position="100"/>
    </location>
</feature>
<dbReference type="EMBL" id="CM043789">
    <property type="protein sequence ID" value="KAI4827459.1"/>
    <property type="molecule type" value="Genomic_DNA"/>
</dbReference>
<proteinExistence type="predicted"/>